<sequence length="75" mass="8324">MEQFGDFEAVAFDQYWIGTSPDGRWLGLQLHRPDGSIHRFALPCEMAQQFFTDVVGTIDFMGQLLLAKAETGGSA</sequence>
<name>A0A3A5KXU6_9HYPH</name>
<protein>
    <submittedName>
        <fullName evidence="1">Uncharacterized protein</fullName>
    </submittedName>
</protein>
<dbReference type="AlphaFoldDB" id="A0A3A5KXU6"/>
<dbReference type="EMBL" id="QZWZ01000016">
    <property type="protein sequence ID" value="RJT36108.1"/>
    <property type="molecule type" value="Genomic_DNA"/>
</dbReference>
<organism evidence="1 2">
    <name type="scientific">Mesorhizobium waimense</name>
    <dbReference type="NCBI Taxonomy" id="1300307"/>
    <lineage>
        <taxon>Bacteria</taxon>
        <taxon>Pseudomonadati</taxon>
        <taxon>Pseudomonadota</taxon>
        <taxon>Alphaproteobacteria</taxon>
        <taxon>Hyphomicrobiales</taxon>
        <taxon>Phyllobacteriaceae</taxon>
        <taxon>Mesorhizobium</taxon>
    </lineage>
</organism>
<proteinExistence type="predicted"/>
<comment type="caution">
    <text evidence="1">The sequence shown here is derived from an EMBL/GenBank/DDBJ whole genome shotgun (WGS) entry which is preliminary data.</text>
</comment>
<keyword evidence="2" id="KW-1185">Reference proteome</keyword>
<reference evidence="1 2" key="1">
    <citation type="submission" date="2018-09" db="EMBL/GenBank/DDBJ databases">
        <title>Mesorhizobium carmichaelinearum sp. nov. isolated from Carmichaelinea spp. root nodules in New Zealand.</title>
        <authorList>
            <person name="De Meyer S.E."/>
        </authorList>
    </citation>
    <scope>NUCLEOTIDE SEQUENCE [LARGE SCALE GENOMIC DNA]</scope>
    <source>
        <strain evidence="1 2">ICMP19557</strain>
    </source>
</reference>
<accession>A0A3A5KXU6</accession>
<dbReference type="Proteomes" id="UP000272706">
    <property type="component" value="Unassembled WGS sequence"/>
</dbReference>
<evidence type="ECO:0000313" key="2">
    <source>
        <dbReference type="Proteomes" id="UP000272706"/>
    </source>
</evidence>
<gene>
    <name evidence="1" type="ORF">D3227_20550</name>
</gene>
<evidence type="ECO:0000313" key="1">
    <source>
        <dbReference type="EMBL" id="RJT36108.1"/>
    </source>
</evidence>